<evidence type="ECO:0000313" key="4">
    <source>
        <dbReference type="Proteomes" id="UP001165395"/>
    </source>
</evidence>
<evidence type="ECO:0000259" key="2">
    <source>
        <dbReference type="Pfam" id="PF22725"/>
    </source>
</evidence>
<dbReference type="InterPro" id="IPR036291">
    <property type="entry name" value="NAD(P)-bd_dom_sf"/>
</dbReference>
<reference evidence="3" key="1">
    <citation type="submission" date="2021-10" db="EMBL/GenBank/DDBJ databases">
        <title>The complete genome sequence of Leeia sp. TBRC 13508.</title>
        <authorList>
            <person name="Charoenyingcharoen P."/>
            <person name="Yukphan P."/>
        </authorList>
    </citation>
    <scope>NUCLEOTIDE SEQUENCE</scope>
    <source>
        <strain evidence="3">TBRC 13508</strain>
    </source>
</reference>
<evidence type="ECO:0000259" key="1">
    <source>
        <dbReference type="Pfam" id="PF01408"/>
    </source>
</evidence>
<dbReference type="InterPro" id="IPR051317">
    <property type="entry name" value="Gfo/Idh/MocA_oxidoreduct"/>
</dbReference>
<keyword evidence="4" id="KW-1185">Reference proteome</keyword>
<organism evidence="3 4">
    <name type="scientific">Leeia speluncae</name>
    <dbReference type="NCBI Taxonomy" id="2884804"/>
    <lineage>
        <taxon>Bacteria</taxon>
        <taxon>Pseudomonadati</taxon>
        <taxon>Pseudomonadota</taxon>
        <taxon>Betaproteobacteria</taxon>
        <taxon>Neisseriales</taxon>
        <taxon>Leeiaceae</taxon>
        <taxon>Leeia</taxon>
    </lineage>
</organism>
<dbReference type="Gene3D" id="3.40.50.720">
    <property type="entry name" value="NAD(P)-binding Rossmann-like Domain"/>
    <property type="match status" value="1"/>
</dbReference>
<dbReference type="PANTHER" id="PTHR43708:SF3">
    <property type="entry name" value="OXIDOREDUCTASE"/>
    <property type="match status" value="1"/>
</dbReference>
<comment type="caution">
    <text evidence="3">The sequence shown here is derived from an EMBL/GenBank/DDBJ whole genome shotgun (WGS) entry which is preliminary data.</text>
</comment>
<dbReference type="EMBL" id="JAJBZT010000011">
    <property type="protein sequence ID" value="MCB6184995.1"/>
    <property type="molecule type" value="Genomic_DNA"/>
</dbReference>
<sequence length="375" mass="40963">MSKSLGIGMIGTGMISHVHVRAAKLAGAKIVGVLGSTAAKSEEYATLWQATAYTTIEDLLSNPEIDVVHVCTPNATHFSFAKLALEAGKHVVCEKPLATSLAQAQELAALAKAKQLVATIPFVYRYHPMVREARAKIQNGELGKLNLIHGSYLQDWLLNQQDTNWRVDNKQGGPSRVFADIGSHWCDLIEWVTGERFVSLVSSFSTVFNQRPVATRATFQAAAEGEETYTDVGTEDIASALLTTSRGTTATLTTSQVSPGRKNRLWFEIDGAKQSVMFDQEEPEKLWVGSRESMQLLVRDPSIGSSEQKRLSMLPSGHAQGYSYCFEAFVADTYATVKGETPDGLPTFEDGVRSAKLIDGMLQSSKTKQWVSIDP</sequence>
<feature type="domain" description="Gfo/Idh/MocA-like oxidoreductase N-terminal" evidence="1">
    <location>
        <begin position="6"/>
        <end position="119"/>
    </location>
</feature>
<feature type="domain" description="GFO/IDH/MocA-like oxidoreductase" evidence="2">
    <location>
        <begin position="130"/>
        <end position="276"/>
    </location>
</feature>
<dbReference type="SUPFAM" id="SSF51735">
    <property type="entry name" value="NAD(P)-binding Rossmann-fold domains"/>
    <property type="match status" value="1"/>
</dbReference>
<dbReference type="RefSeq" id="WP_227181812.1">
    <property type="nucleotide sequence ID" value="NZ_JAJBZT010000011.1"/>
</dbReference>
<dbReference type="Proteomes" id="UP001165395">
    <property type="component" value="Unassembled WGS sequence"/>
</dbReference>
<dbReference type="Gene3D" id="3.30.360.10">
    <property type="entry name" value="Dihydrodipicolinate Reductase, domain 2"/>
    <property type="match status" value="1"/>
</dbReference>
<dbReference type="InterPro" id="IPR000683">
    <property type="entry name" value="Gfo/Idh/MocA-like_OxRdtase_N"/>
</dbReference>
<dbReference type="PANTHER" id="PTHR43708">
    <property type="entry name" value="CONSERVED EXPRESSED OXIDOREDUCTASE (EUROFUNG)"/>
    <property type="match status" value="1"/>
</dbReference>
<dbReference type="Pfam" id="PF01408">
    <property type="entry name" value="GFO_IDH_MocA"/>
    <property type="match status" value="1"/>
</dbReference>
<proteinExistence type="predicted"/>
<evidence type="ECO:0000313" key="3">
    <source>
        <dbReference type="EMBL" id="MCB6184995.1"/>
    </source>
</evidence>
<gene>
    <name evidence="3" type="ORF">LIN78_15720</name>
</gene>
<accession>A0ABS8D9V7</accession>
<protein>
    <submittedName>
        <fullName evidence="3">Gfo/Idh/MocA family oxidoreductase</fullName>
    </submittedName>
</protein>
<dbReference type="InterPro" id="IPR055170">
    <property type="entry name" value="GFO_IDH_MocA-like_dom"/>
</dbReference>
<name>A0ABS8D9V7_9NEIS</name>
<dbReference type="Pfam" id="PF22725">
    <property type="entry name" value="GFO_IDH_MocA_C3"/>
    <property type="match status" value="1"/>
</dbReference>
<dbReference type="SUPFAM" id="SSF55347">
    <property type="entry name" value="Glyceraldehyde-3-phosphate dehydrogenase-like, C-terminal domain"/>
    <property type="match status" value="1"/>
</dbReference>